<evidence type="ECO:0000313" key="1">
    <source>
        <dbReference type="EMBL" id="CAG8624483.1"/>
    </source>
</evidence>
<keyword evidence="2" id="KW-1185">Reference proteome</keyword>
<name>A0ABN7UL86_GIGMA</name>
<gene>
    <name evidence="1" type="ORF">GMARGA_LOCUS8009</name>
</gene>
<reference evidence="1 2" key="1">
    <citation type="submission" date="2021-06" db="EMBL/GenBank/DDBJ databases">
        <authorList>
            <person name="Kallberg Y."/>
            <person name="Tangrot J."/>
            <person name="Rosling A."/>
        </authorList>
    </citation>
    <scope>NUCLEOTIDE SEQUENCE [LARGE SCALE GENOMIC DNA]</scope>
    <source>
        <strain evidence="1 2">120-4 pot B 10/14</strain>
    </source>
</reference>
<evidence type="ECO:0000313" key="2">
    <source>
        <dbReference type="Proteomes" id="UP000789901"/>
    </source>
</evidence>
<accession>A0ABN7UL86</accession>
<sequence>MLISIPLKQKNKNMPRISDHKKTLTTQNLSSWQALGYIEASDHGKLSAA</sequence>
<proteinExistence type="predicted"/>
<dbReference type="Proteomes" id="UP000789901">
    <property type="component" value="Unassembled WGS sequence"/>
</dbReference>
<organism evidence="1 2">
    <name type="scientific">Gigaspora margarita</name>
    <dbReference type="NCBI Taxonomy" id="4874"/>
    <lineage>
        <taxon>Eukaryota</taxon>
        <taxon>Fungi</taxon>
        <taxon>Fungi incertae sedis</taxon>
        <taxon>Mucoromycota</taxon>
        <taxon>Glomeromycotina</taxon>
        <taxon>Glomeromycetes</taxon>
        <taxon>Diversisporales</taxon>
        <taxon>Gigasporaceae</taxon>
        <taxon>Gigaspora</taxon>
    </lineage>
</organism>
<protein>
    <submittedName>
        <fullName evidence="1">26727_t:CDS:1</fullName>
    </submittedName>
</protein>
<dbReference type="EMBL" id="CAJVQB010004017">
    <property type="protein sequence ID" value="CAG8624483.1"/>
    <property type="molecule type" value="Genomic_DNA"/>
</dbReference>
<comment type="caution">
    <text evidence="1">The sequence shown here is derived from an EMBL/GenBank/DDBJ whole genome shotgun (WGS) entry which is preliminary data.</text>
</comment>